<name>A0A5C8KCR9_9BACT</name>
<evidence type="ECO:0000313" key="2">
    <source>
        <dbReference type="Proteomes" id="UP000321926"/>
    </source>
</evidence>
<keyword evidence="2" id="KW-1185">Reference proteome</keyword>
<dbReference type="AlphaFoldDB" id="A0A5C8KCR9"/>
<reference evidence="1 2" key="1">
    <citation type="submission" date="2019-08" db="EMBL/GenBank/DDBJ databases">
        <authorList>
            <person name="Shi S."/>
        </authorList>
    </citation>
    <scope>NUCLEOTIDE SEQUENCE [LARGE SCALE GENOMIC DNA]</scope>
    <source>
        <strain evidence="1 2">GY10130</strain>
    </source>
</reference>
<organism evidence="1 2">
    <name type="scientific">Pontibacter qinzhouensis</name>
    <dbReference type="NCBI Taxonomy" id="2603253"/>
    <lineage>
        <taxon>Bacteria</taxon>
        <taxon>Pseudomonadati</taxon>
        <taxon>Bacteroidota</taxon>
        <taxon>Cytophagia</taxon>
        <taxon>Cytophagales</taxon>
        <taxon>Hymenobacteraceae</taxon>
        <taxon>Pontibacter</taxon>
    </lineage>
</organism>
<dbReference type="OrthoDB" id="876092at2"/>
<proteinExistence type="predicted"/>
<evidence type="ECO:0000313" key="1">
    <source>
        <dbReference type="EMBL" id="TXK49668.1"/>
    </source>
</evidence>
<dbReference type="Proteomes" id="UP000321926">
    <property type="component" value="Unassembled WGS sequence"/>
</dbReference>
<dbReference type="EMBL" id="VRTY01000016">
    <property type="protein sequence ID" value="TXK49668.1"/>
    <property type="molecule type" value="Genomic_DNA"/>
</dbReference>
<gene>
    <name evidence="1" type="ORF">FVR03_06135</name>
</gene>
<accession>A0A5C8KCR9</accession>
<sequence length="196" mass="21262">MGACTNSEGIPEESDSDLLDAIEADAASADTAGEGELALPKKEYDGQLLAQVVFDSVDYIVSPEQLLQPFIQEFGDGTVVDKVMIRKVQEDKGSKPAYYVVGIGLLNGAFRSMALPLDVASDNSLYLSTQATKYICNGNTSCGFCFFTFKGNEIVGCSCDTNQQADPNQCKQQVTEGNMLLKRGVKLRRYRDLTEG</sequence>
<comment type="caution">
    <text evidence="1">The sequence shown here is derived from an EMBL/GenBank/DDBJ whole genome shotgun (WGS) entry which is preliminary data.</text>
</comment>
<protein>
    <submittedName>
        <fullName evidence="1">Uncharacterized protein</fullName>
    </submittedName>
</protein>